<evidence type="ECO:0000256" key="7">
    <source>
        <dbReference type="RuleBase" id="RU361145"/>
    </source>
</evidence>
<comment type="caution">
    <text evidence="9">The sequence shown here is derived from an EMBL/GenBank/DDBJ whole genome shotgun (WGS) entry which is preliminary data.</text>
</comment>
<evidence type="ECO:0000256" key="1">
    <source>
        <dbReference type="ARBA" id="ARBA00007513"/>
    </source>
</evidence>
<dbReference type="GO" id="GO:0006879">
    <property type="term" value="P:intracellular iron ion homeostasis"/>
    <property type="evidence" value="ECO:0007669"/>
    <property type="project" value="UniProtKB-KW"/>
</dbReference>
<comment type="catalytic activity">
    <reaction evidence="7">
        <text>4 Fe(2+) + O2 + 4 H(+) = 4 Fe(3+) + 2 H2O</text>
        <dbReference type="Rhea" id="RHEA:11148"/>
        <dbReference type="ChEBI" id="CHEBI:15377"/>
        <dbReference type="ChEBI" id="CHEBI:15378"/>
        <dbReference type="ChEBI" id="CHEBI:15379"/>
        <dbReference type="ChEBI" id="CHEBI:29033"/>
        <dbReference type="ChEBI" id="CHEBI:29034"/>
        <dbReference type="EC" id="1.16.3.1"/>
    </reaction>
</comment>
<evidence type="ECO:0000256" key="5">
    <source>
        <dbReference type="ARBA" id="ARBA00023004"/>
    </source>
</evidence>
<keyword evidence="4 7" id="KW-0560">Oxidoreductase</keyword>
<proteinExistence type="inferred from homology"/>
<comment type="function">
    <text evidence="7">Stores iron in a soluble, non-toxic, readily available form. Important for iron homeostasis. Iron is taken up in the ferrous form and deposited as ferric hydroxides after oxidation.</text>
</comment>
<dbReference type="InterPro" id="IPR001519">
    <property type="entry name" value="Ferritin"/>
</dbReference>
<dbReference type="PANTHER" id="PTHR11431">
    <property type="entry name" value="FERRITIN"/>
    <property type="match status" value="1"/>
</dbReference>
<dbReference type="InterPro" id="IPR012347">
    <property type="entry name" value="Ferritin-like"/>
</dbReference>
<evidence type="ECO:0000259" key="8">
    <source>
        <dbReference type="PROSITE" id="PS50905"/>
    </source>
</evidence>
<dbReference type="SUPFAM" id="SSF47240">
    <property type="entry name" value="Ferritin-like"/>
    <property type="match status" value="1"/>
</dbReference>
<dbReference type="InterPro" id="IPR008331">
    <property type="entry name" value="Ferritin_DPS_dom"/>
</dbReference>
<dbReference type="GO" id="GO:0005829">
    <property type="term" value="C:cytosol"/>
    <property type="evidence" value="ECO:0007669"/>
    <property type="project" value="TreeGrafter"/>
</dbReference>
<dbReference type="AlphaFoldDB" id="A0AA35TRS8"/>
<evidence type="ECO:0000256" key="4">
    <source>
        <dbReference type="ARBA" id="ARBA00023002"/>
    </source>
</evidence>
<dbReference type="Gene3D" id="1.20.1260.10">
    <property type="match status" value="1"/>
</dbReference>
<dbReference type="EMBL" id="CASHTH010004032">
    <property type="protein sequence ID" value="CAI8052683.1"/>
    <property type="molecule type" value="Genomic_DNA"/>
</dbReference>
<organism evidence="9 10">
    <name type="scientific">Geodia barretti</name>
    <name type="common">Barrett's horny sponge</name>
    <dbReference type="NCBI Taxonomy" id="519541"/>
    <lineage>
        <taxon>Eukaryota</taxon>
        <taxon>Metazoa</taxon>
        <taxon>Porifera</taxon>
        <taxon>Demospongiae</taxon>
        <taxon>Heteroscleromorpha</taxon>
        <taxon>Tetractinellida</taxon>
        <taxon>Astrophorina</taxon>
        <taxon>Geodiidae</taxon>
        <taxon>Geodia</taxon>
    </lineage>
</organism>
<keyword evidence="2 7" id="KW-0409">Iron storage</keyword>
<evidence type="ECO:0000313" key="10">
    <source>
        <dbReference type="Proteomes" id="UP001174909"/>
    </source>
</evidence>
<keyword evidence="3 6" id="KW-0479">Metal-binding</keyword>
<sequence length="141" mass="16006">MSAYCDSMDLPGFSHWMRIQSQEEYAHAMNLLDFVQARQGRVTLFPIDQPAVEFDSILGVMETTLGHERQVTKLINQLYELATGERDYQTQVHLQAFITEQIEEEKTASDIIAQLKMIGENTSDLLILDKGMATRQLSPGL</sequence>
<dbReference type="EC" id="1.16.3.1" evidence="7"/>
<evidence type="ECO:0000256" key="6">
    <source>
        <dbReference type="PIRSR" id="PIRSR601519-1"/>
    </source>
</evidence>
<dbReference type="InterPro" id="IPR009040">
    <property type="entry name" value="Ferritin-like_diiron"/>
</dbReference>
<feature type="binding site" evidence="6">
    <location>
        <position position="24"/>
    </location>
    <ligand>
        <name>Fe cation</name>
        <dbReference type="ChEBI" id="CHEBI:24875"/>
        <label>1</label>
    </ligand>
</feature>
<dbReference type="GO" id="GO:0004322">
    <property type="term" value="F:ferroxidase activity"/>
    <property type="evidence" value="ECO:0007669"/>
    <property type="project" value="UniProtKB-EC"/>
</dbReference>
<keyword evidence="10" id="KW-1185">Reference proteome</keyword>
<accession>A0AA35TRS8</accession>
<comment type="similarity">
    <text evidence="1 7">Belongs to the ferritin family.</text>
</comment>
<dbReference type="CDD" id="cd01055">
    <property type="entry name" value="Nonheme_Ferritin"/>
    <property type="match status" value="1"/>
</dbReference>
<dbReference type="InterPro" id="IPR041719">
    <property type="entry name" value="Ferritin_prok"/>
</dbReference>
<feature type="binding site" evidence="6">
    <location>
        <position position="27"/>
    </location>
    <ligand>
        <name>Fe cation</name>
        <dbReference type="ChEBI" id="CHEBI:24875"/>
        <label>1</label>
    </ligand>
</feature>
<feature type="binding site" evidence="6">
    <location>
        <position position="101"/>
    </location>
    <ligand>
        <name>Fe cation</name>
        <dbReference type="ChEBI" id="CHEBI:24875"/>
        <label>1</label>
    </ligand>
</feature>
<dbReference type="Pfam" id="PF00210">
    <property type="entry name" value="Ferritin"/>
    <property type="match status" value="1"/>
</dbReference>
<dbReference type="PROSITE" id="PS50905">
    <property type="entry name" value="FERRITIN_LIKE"/>
    <property type="match status" value="1"/>
</dbReference>
<dbReference type="GO" id="GO:0008199">
    <property type="term" value="F:ferric iron binding"/>
    <property type="evidence" value="ECO:0007669"/>
    <property type="project" value="InterPro"/>
</dbReference>
<protein>
    <recommendedName>
        <fullName evidence="7">Ferritin</fullName>
        <ecNumber evidence="7">1.16.3.1</ecNumber>
    </recommendedName>
</protein>
<reference evidence="9" key="1">
    <citation type="submission" date="2023-03" db="EMBL/GenBank/DDBJ databases">
        <authorList>
            <person name="Steffen K."/>
            <person name="Cardenas P."/>
        </authorList>
    </citation>
    <scope>NUCLEOTIDE SEQUENCE</scope>
</reference>
<evidence type="ECO:0000313" key="9">
    <source>
        <dbReference type="EMBL" id="CAI8052683.1"/>
    </source>
</evidence>
<dbReference type="GO" id="GO:0006826">
    <property type="term" value="P:iron ion transport"/>
    <property type="evidence" value="ECO:0007669"/>
    <property type="project" value="InterPro"/>
</dbReference>
<evidence type="ECO:0000256" key="3">
    <source>
        <dbReference type="ARBA" id="ARBA00022723"/>
    </source>
</evidence>
<dbReference type="GO" id="GO:0008198">
    <property type="term" value="F:ferrous iron binding"/>
    <property type="evidence" value="ECO:0007669"/>
    <property type="project" value="TreeGrafter"/>
</dbReference>
<dbReference type="InterPro" id="IPR009078">
    <property type="entry name" value="Ferritin-like_SF"/>
</dbReference>
<feature type="domain" description="Ferritin-like diiron" evidence="8">
    <location>
        <begin position="1"/>
        <end position="119"/>
    </location>
</feature>
<name>A0AA35TRS8_GEOBA</name>
<dbReference type="PANTHER" id="PTHR11431:SF127">
    <property type="entry name" value="BACTERIAL NON-HEME FERRITIN"/>
    <property type="match status" value="1"/>
</dbReference>
<feature type="binding site" evidence="6">
    <location>
        <position position="68"/>
    </location>
    <ligand>
        <name>Fe cation</name>
        <dbReference type="ChEBI" id="CHEBI:24875"/>
        <label>1</label>
    </ligand>
</feature>
<keyword evidence="5 6" id="KW-0408">Iron</keyword>
<evidence type="ECO:0000256" key="2">
    <source>
        <dbReference type="ARBA" id="ARBA00022434"/>
    </source>
</evidence>
<gene>
    <name evidence="9" type="ORF">GBAR_LOCUS28815</name>
</gene>
<dbReference type="Proteomes" id="UP001174909">
    <property type="component" value="Unassembled WGS sequence"/>
</dbReference>